<name>B5GM98_STRCL</name>
<evidence type="ECO:0000313" key="2">
    <source>
        <dbReference type="EMBL" id="EFG04406.2"/>
    </source>
</evidence>
<dbReference type="Proteomes" id="UP000002357">
    <property type="component" value="Plasmid pSCL4"/>
</dbReference>
<dbReference type="EMBL" id="CM000914">
    <property type="protein sequence ID" value="EFG04406.2"/>
    <property type="molecule type" value="Genomic_DNA"/>
</dbReference>
<keyword evidence="3" id="KW-1185">Reference proteome</keyword>
<geneLocation type="plasmid" evidence="2 3">
    <name>pSCL4</name>
</geneLocation>
<dbReference type="OrthoDB" id="2514738at2"/>
<organism evidence="2 3">
    <name type="scientific">Streptomyces clavuligerus</name>
    <dbReference type="NCBI Taxonomy" id="1901"/>
    <lineage>
        <taxon>Bacteria</taxon>
        <taxon>Bacillati</taxon>
        <taxon>Actinomycetota</taxon>
        <taxon>Actinomycetes</taxon>
        <taxon>Kitasatosporales</taxon>
        <taxon>Streptomycetaceae</taxon>
        <taxon>Streptomyces</taxon>
    </lineage>
</organism>
<dbReference type="AlphaFoldDB" id="B5GM98"/>
<dbReference type="eggNOG" id="COG0332">
    <property type="taxonomic scope" value="Bacteria"/>
</dbReference>
<accession>B5GM98</accession>
<proteinExistence type="predicted"/>
<feature type="region of interest" description="Disordered" evidence="1">
    <location>
        <begin position="43"/>
        <end position="80"/>
    </location>
</feature>
<evidence type="ECO:0000313" key="3">
    <source>
        <dbReference type="Proteomes" id="UP000002357"/>
    </source>
</evidence>
<protein>
    <submittedName>
        <fullName evidence="2">3-oxoacyl-acp synthase III</fullName>
    </submittedName>
</protein>
<reference evidence="2 3" key="1">
    <citation type="journal article" date="2010" name="Genome Biol. Evol.">
        <title>The sequence of a 1.8-mb bacterial linear plasmid reveals a rich evolutionary reservoir of secondary metabolic pathways.</title>
        <authorList>
            <person name="Medema M.H."/>
            <person name="Trefzer A."/>
            <person name="Kovalchuk A."/>
            <person name="van den Berg M."/>
            <person name="Mueller U."/>
            <person name="Heijne W."/>
            <person name="Wu L."/>
            <person name="Alam M.T."/>
            <person name="Ronning C.M."/>
            <person name="Nierman W.C."/>
            <person name="Bovenberg R.A.L."/>
            <person name="Breitling R."/>
            <person name="Takano E."/>
        </authorList>
    </citation>
    <scope>NUCLEOTIDE SEQUENCE [LARGE SCALE GENOMIC DNA]</scope>
    <source>
        <strain evidence="3">ATCC 27064 / DSM 738 / JCM 4710 / NBRC 13307 / NCIMB 12785 / NRRL 3585 / VKM Ac-602</strain>
        <plasmid evidence="2">pSCL4</plasmid>
    </source>
</reference>
<dbReference type="InterPro" id="IPR016039">
    <property type="entry name" value="Thiolase-like"/>
</dbReference>
<keyword evidence="2" id="KW-0614">Plasmid</keyword>
<gene>
    <name evidence="2" type="ORF">SCLAV_p0919</name>
</gene>
<dbReference type="Gene3D" id="3.40.47.10">
    <property type="match status" value="1"/>
</dbReference>
<dbReference type="GO" id="GO:0016747">
    <property type="term" value="F:acyltransferase activity, transferring groups other than amino-acyl groups"/>
    <property type="evidence" value="ECO:0007669"/>
    <property type="project" value="UniProtKB-ARBA"/>
</dbReference>
<sequence length="80" mass="8272">MPLALDAGWTAGRVRPGDTALLLAIEAGRHVYAGLTLTWDAPAAPTAARGSPVAPVGRPRRGAEEADRGGQNSMIVEPSR</sequence>
<evidence type="ECO:0000256" key="1">
    <source>
        <dbReference type="SAM" id="MobiDB-lite"/>
    </source>
</evidence>